<dbReference type="SUPFAM" id="SSF55874">
    <property type="entry name" value="ATPase domain of HSP90 chaperone/DNA topoisomerase II/histidine kinase"/>
    <property type="match status" value="1"/>
</dbReference>
<evidence type="ECO:0000256" key="4">
    <source>
        <dbReference type="ARBA" id="ARBA00022679"/>
    </source>
</evidence>
<dbReference type="SUPFAM" id="SSF55785">
    <property type="entry name" value="PYP-like sensor domain (PAS domain)"/>
    <property type="match status" value="1"/>
</dbReference>
<comment type="caution">
    <text evidence="7">The sequence shown here is derived from an EMBL/GenBank/DDBJ whole genome shotgun (WGS) entry which is preliminary data.</text>
</comment>
<dbReference type="InterPro" id="IPR005467">
    <property type="entry name" value="His_kinase_dom"/>
</dbReference>
<dbReference type="CDD" id="cd00130">
    <property type="entry name" value="PAS"/>
    <property type="match status" value="1"/>
</dbReference>
<keyword evidence="5 7" id="KW-0418">Kinase</keyword>
<protein>
    <recommendedName>
        <fullName evidence="2">histidine kinase</fullName>
        <ecNumber evidence="2">2.7.13.3</ecNumber>
    </recommendedName>
</protein>
<evidence type="ECO:0000256" key="5">
    <source>
        <dbReference type="ARBA" id="ARBA00022777"/>
    </source>
</evidence>
<sequence length="503" mass="53416">MDPVALRVLSNIAAKALSLLEGARAGSRTARAVPDRSRLLPLDVAAATAASAFALSLMIRSGQAWSSALPAASAILAVSVVGCVAARDLLPRRQAAAVRQVSAPITDPLDQLPGLITRHDAAGGVISAHGADRRTFGFAATHADGTAFIDQIHLGGRIAWLSAIDELRQGARRTTTDLLFAVRSIDGGYRPVRIEMSADYAADGSFAGFLAQTRDRSEESALKGEANAWNLQARAANDAKTRFLAAVSHELRTPLNAILGFSDILKGEYFGRLENDRQREYVDLINQSGHHLLAVVNTMLDMSKIEAGRYDLVKEPFQIADAIRTVDEMLGLQARTKGVVLTARVARGLEEVVADRRAVQQVLINLAGNAIKFTAEGGVVAIDAVAEGRLLKIAVSDTGIGIPADRLASIGQPFMQVQNDYTRRYDGTGLGLALVKGLVALHGGTFAIESEEGAGTVITVTLPLDGQDDNGGETVEFPPRLRDKGIELETGENRHGSVQAKIA</sequence>
<dbReference type="PANTHER" id="PTHR43047">
    <property type="entry name" value="TWO-COMPONENT HISTIDINE PROTEIN KINASE"/>
    <property type="match status" value="1"/>
</dbReference>
<reference evidence="7" key="1">
    <citation type="submission" date="2021-01" db="EMBL/GenBank/DDBJ databases">
        <title>Rhizobium sp. strain KVB221 16S ribosomal RNA gene Genome sequencing and assembly.</title>
        <authorList>
            <person name="Kang M."/>
        </authorList>
    </citation>
    <scope>NUCLEOTIDE SEQUENCE</scope>
    <source>
        <strain evidence="7">KVB221</strain>
    </source>
</reference>
<dbReference type="InterPro" id="IPR035965">
    <property type="entry name" value="PAS-like_dom_sf"/>
</dbReference>
<evidence type="ECO:0000256" key="1">
    <source>
        <dbReference type="ARBA" id="ARBA00000085"/>
    </source>
</evidence>
<feature type="domain" description="Histidine kinase" evidence="6">
    <location>
        <begin position="246"/>
        <end position="466"/>
    </location>
</feature>
<dbReference type="Proteomes" id="UP000633219">
    <property type="component" value="Unassembled WGS sequence"/>
</dbReference>
<dbReference type="GO" id="GO:0005886">
    <property type="term" value="C:plasma membrane"/>
    <property type="evidence" value="ECO:0007669"/>
    <property type="project" value="TreeGrafter"/>
</dbReference>
<evidence type="ECO:0000259" key="6">
    <source>
        <dbReference type="PROSITE" id="PS50109"/>
    </source>
</evidence>
<dbReference type="Pfam" id="PF02518">
    <property type="entry name" value="HATPase_c"/>
    <property type="match status" value="1"/>
</dbReference>
<dbReference type="SUPFAM" id="SSF47384">
    <property type="entry name" value="Homodimeric domain of signal transducing histidine kinase"/>
    <property type="match status" value="1"/>
</dbReference>
<dbReference type="Gene3D" id="3.30.450.20">
    <property type="entry name" value="PAS domain"/>
    <property type="match status" value="1"/>
</dbReference>
<keyword evidence="4" id="KW-0808">Transferase</keyword>
<dbReference type="InterPro" id="IPR036890">
    <property type="entry name" value="HATPase_C_sf"/>
</dbReference>
<dbReference type="EC" id="2.7.13.3" evidence="2"/>
<gene>
    <name evidence="7" type="ORF">JJB09_03110</name>
</gene>
<dbReference type="EMBL" id="JAEQNC010000002">
    <property type="protein sequence ID" value="MBL0371007.1"/>
    <property type="molecule type" value="Genomic_DNA"/>
</dbReference>
<dbReference type="PANTHER" id="PTHR43047:SF72">
    <property type="entry name" value="OSMOSENSING HISTIDINE PROTEIN KINASE SLN1"/>
    <property type="match status" value="1"/>
</dbReference>
<dbReference type="Pfam" id="PF00512">
    <property type="entry name" value="HisKA"/>
    <property type="match status" value="1"/>
</dbReference>
<dbReference type="CDD" id="cd00082">
    <property type="entry name" value="HisKA"/>
    <property type="match status" value="1"/>
</dbReference>
<dbReference type="Gene3D" id="1.10.287.130">
    <property type="match status" value="1"/>
</dbReference>
<dbReference type="InterPro" id="IPR003661">
    <property type="entry name" value="HisK_dim/P_dom"/>
</dbReference>
<dbReference type="PRINTS" id="PR00344">
    <property type="entry name" value="BCTRLSENSOR"/>
</dbReference>
<dbReference type="Gene3D" id="3.30.565.10">
    <property type="entry name" value="Histidine kinase-like ATPase, C-terminal domain"/>
    <property type="match status" value="1"/>
</dbReference>
<dbReference type="InterPro" id="IPR036097">
    <property type="entry name" value="HisK_dim/P_sf"/>
</dbReference>
<dbReference type="GO" id="GO:0000155">
    <property type="term" value="F:phosphorelay sensor kinase activity"/>
    <property type="evidence" value="ECO:0007669"/>
    <property type="project" value="InterPro"/>
</dbReference>
<evidence type="ECO:0000313" key="7">
    <source>
        <dbReference type="EMBL" id="MBL0371007.1"/>
    </source>
</evidence>
<evidence type="ECO:0000256" key="2">
    <source>
        <dbReference type="ARBA" id="ARBA00012438"/>
    </source>
</evidence>
<accession>A0A936YR28</accession>
<evidence type="ECO:0000256" key="3">
    <source>
        <dbReference type="ARBA" id="ARBA00022553"/>
    </source>
</evidence>
<keyword evidence="8" id="KW-1185">Reference proteome</keyword>
<name>A0A936YR28_9HYPH</name>
<dbReference type="PROSITE" id="PS50109">
    <property type="entry name" value="HIS_KIN"/>
    <property type="match status" value="1"/>
</dbReference>
<dbReference type="InterPro" id="IPR000014">
    <property type="entry name" value="PAS"/>
</dbReference>
<dbReference type="GO" id="GO:0009927">
    <property type="term" value="F:histidine phosphotransfer kinase activity"/>
    <property type="evidence" value="ECO:0007669"/>
    <property type="project" value="TreeGrafter"/>
</dbReference>
<dbReference type="InterPro" id="IPR003594">
    <property type="entry name" value="HATPase_dom"/>
</dbReference>
<keyword evidence="3" id="KW-0597">Phosphoprotein</keyword>
<dbReference type="FunFam" id="3.30.565.10:FF:000006">
    <property type="entry name" value="Sensor histidine kinase WalK"/>
    <property type="match status" value="1"/>
</dbReference>
<dbReference type="AlphaFoldDB" id="A0A936YR28"/>
<dbReference type="SMART" id="SM00388">
    <property type="entry name" value="HisKA"/>
    <property type="match status" value="1"/>
</dbReference>
<organism evidence="7 8">
    <name type="scientific">Rhizobium setariae</name>
    <dbReference type="NCBI Taxonomy" id="2801340"/>
    <lineage>
        <taxon>Bacteria</taxon>
        <taxon>Pseudomonadati</taxon>
        <taxon>Pseudomonadota</taxon>
        <taxon>Alphaproteobacteria</taxon>
        <taxon>Hyphomicrobiales</taxon>
        <taxon>Rhizobiaceae</taxon>
        <taxon>Rhizobium/Agrobacterium group</taxon>
        <taxon>Rhizobium</taxon>
    </lineage>
</organism>
<comment type="catalytic activity">
    <reaction evidence="1">
        <text>ATP + protein L-histidine = ADP + protein N-phospho-L-histidine.</text>
        <dbReference type="EC" id="2.7.13.3"/>
    </reaction>
</comment>
<evidence type="ECO:0000313" key="8">
    <source>
        <dbReference type="Proteomes" id="UP000633219"/>
    </source>
</evidence>
<proteinExistence type="predicted"/>
<dbReference type="SMART" id="SM00387">
    <property type="entry name" value="HATPase_c"/>
    <property type="match status" value="1"/>
</dbReference>
<dbReference type="InterPro" id="IPR004358">
    <property type="entry name" value="Sig_transdc_His_kin-like_C"/>
</dbReference>
<dbReference type="CDD" id="cd16922">
    <property type="entry name" value="HATPase_EvgS-ArcB-TorS-like"/>
    <property type="match status" value="1"/>
</dbReference>